<dbReference type="AlphaFoldDB" id="A0A382SRA7"/>
<organism evidence="1">
    <name type="scientific">marine metagenome</name>
    <dbReference type="NCBI Taxonomy" id="408172"/>
    <lineage>
        <taxon>unclassified sequences</taxon>
        <taxon>metagenomes</taxon>
        <taxon>ecological metagenomes</taxon>
    </lineage>
</organism>
<reference evidence="1" key="1">
    <citation type="submission" date="2018-05" db="EMBL/GenBank/DDBJ databases">
        <authorList>
            <person name="Lanie J.A."/>
            <person name="Ng W.-L."/>
            <person name="Kazmierczak K.M."/>
            <person name="Andrzejewski T.M."/>
            <person name="Davidsen T.M."/>
            <person name="Wayne K.J."/>
            <person name="Tettelin H."/>
            <person name="Glass J.I."/>
            <person name="Rusch D."/>
            <person name="Podicherti R."/>
            <person name="Tsui H.-C.T."/>
            <person name="Winkler M.E."/>
        </authorList>
    </citation>
    <scope>NUCLEOTIDE SEQUENCE</scope>
</reference>
<dbReference type="EMBL" id="UINC01130592">
    <property type="protein sequence ID" value="SVD11747.1"/>
    <property type="molecule type" value="Genomic_DNA"/>
</dbReference>
<sequence>VSKSFADCRRLLDMSAPCPYYRSQDSFYVVYSSEKMDVFTLNICPGRNRDLASPLKTG</sequence>
<feature type="non-terminal residue" evidence="1">
    <location>
        <position position="1"/>
    </location>
</feature>
<proteinExistence type="predicted"/>
<gene>
    <name evidence="1" type="ORF">METZ01_LOCUS364601</name>
</gene>
<evidence type="ECO:0000313" key="1">
    <source>
        <dbReference type="EMBL" id="SVD11747.1"/>
    </source>
</evidence>
<accession>A0A382SRA7</accession>
<protein>
    <submittedName>
        <fullName evidence="1">Uncharacterized protein</fullName>
    </submittedName>
</protein>
<name>A0A382SRA7_9ZZZZ</name>